<dbReference type="PROSITE" id="PS51352">
    <property type="entry name" value="THIOREDOXIN_2"/>
    <property type="match status" value="1"/>
</dbReference>
<dbReference type="InterPro" id="IPR013766">
    <property type="entry name" value="Thioredoxin_domain"/>
</dbReference>
<dbReference type="Proteomes" id="UP000245708">
    <property type="component" value="Unassembled WGS sequence"/>
</dbReference>
<dbReference type="AlphaFoldDB" id="A0A316GHD6"/>
<dbReference type="PRINTS" id="PR01011">
    <property type="entry name" value="GLUTPROXDASE"/>
</dbReference>
<keyword evidence="3 5" id="KW-0560">Oxidoreductase</keyword>
<dbReference type="GO" id="GO:0004601">
    <property type="term" value="F:peroxidase activity"/>
    <property type="evidence" value="ECO:0007669"/>
    <property type="project" value="UniProtKB-KW"/>
</dbReference>
<evidence type="ECO:0000313" key="8">
    <source>
        <dbReference type="EMBL" id="PWK59587.1"/>
    </source>
</evidence>
<dbReference type="CDD" id="cd00340">
    <property type="entry name" value="GSH_Peroxidase"/>
    <property type="match status" value="1"/>
</dbReference>
<evidence type="ECO:0000256" key="2">
    <source>
        <dbReference type="ARBA" id="ARBA00022559"/>
    </source>
</evidence>
<evidence type="ECO:0000313" key="9">
    <source>
        <dbReference type="Proteomes" id="UP000245708"/>
    </source>
</evidence>
<proteinExistence type="inferred from homology"/>
<evidence type="ECO:0000256" key="6">
    <source>
        <dbReference type="SAM" id="SignalP"/>
    </source>
</evidence>
<reference evidence="8 9" key="1">
    <citation type="submission" date="2018-05" db="EMBL/GenBank/DDBJ databases">
        <title>Genomic Encyclopedia of Type Strains, Phase IV (KMG-IV): sequencing the most valuable type-strain genomes for metagenomic binning, comparative biology and taxonomic classification.</title>
        <authorList>
            <person name="Goeker M."/>
        </authorList>
    </citation>
    <scope>NUCLEOTIDE SEQUENCE [LARGE SCALE GENOMIC DNA]</scope>
    <source>
        <strain evidence="8 9">DSM 16097</strain>
    </source>
</reference>
<protein>
    <recommendedName>
        <fullName evidence="5">Glutathione peroxidase</fullName>
    </recommendedName>
</protein>
<evidence type="ECO:0000256" key="3">
    <source>
        <dbReference type="ARBA" id="ARBA00023002"/>
    </source>
</evidence>
<evidence type="ECO:0000256" key="5">
    <source>
        <dbReference type="RuleBase" id="RU000499"/>
    </source>
</evidence>
<dbReference type="EMBL" id="QGGW01000007">
    <property type="protein sequence ID" value="PWK59587.1"/>
    <property type="molecule type" value="Genomic_DNA"/>
</dbReference>
<accession>A0A316GHD6</accession>
<keyword evidence="6" id="KW-0732">Signal</keyword>
<feature type="chain" id="PRO_5016425491" description="Glutathione peroxidase" evidence="6">
    <location>
        <begin position="25"/>
        <end position="178"/>
    </location>
</feature>
<sequence>MHRRCLFAALAALPLTMLARPSMAQTTFSFDSIDGGRYDMAAWRGRPVLVVNTASLCGYKPQYDELQALHEEYGPRGLVVLAVPSDDFRQELASDAAVAEFCEVNFNLTLPMTTITPVRGTNAHPFYRWLREAHGFAPAWNFNKVLLDGDGRVVGTYGSNTRPNSRTIRREIEARLGA</sequence>
<keyword evidence="2 5" id="KW-0575">Peroxidase</keyword>
<dbReference type="Pfam" id="PF00255">
    <property type="entry name" value="GSHPx"/>
    <property type="match status" value="1"/>
</dbReference>
<evidence type="ECO:0000256" key="4">
    <source>
        <dbReference type="PIRSR" id="PIRSR000303-1"/>
    </source>
</evidence>
<gene>
    <name evidence="8" type="ORF">C7455_107132</name>
</gene>
<feature type="signal peptide" evidence="6">
    <location>
        <begin position="1"/>
        <end position="24"/>
    </location>
</feature>
<dbReference type="GO" id="GO:0034599">
    <property type="term" value="P:cellular response to oxidative stress"/>
    <property type="evidence" value="ECO:0007669"/>
    <property type="project" value="TreeGrafter"/>
</dbReference>
<dbReference type="InterPro" id="IPR000889">
    <property type="entry name" value="Glutathione_peroxidase"/>
</dbReference>
<feature type="domain" description="Thioredoxin" evidence="7">
    <location>
        <begin position="19"/>
        <end position="177"/>
    </location>
</feature>
<organism evidence="8 9">
    <name type="scientific">Roseicyclus mahoneyensis</name>
    <dbReference type="NCBI Taxonomy" id="164332"/>
    <lineage>
        <taxon>Bacteria</taxon>
        <taxon>Pseudomonadati</taxon>
        <taxon>Pseudomonadota</taxon>
        <taxon>Alphaproteobacteria</taxon>
        <taxon>Rhodobacterales</taxon>
        <taxon>Roseobacteraceae</taxon>
        <taxon>Roseicyclus</taxon>
    </lineage>
</organism>
<dbReference type="Gene3D" id="3.40.30.10">
    <property type="entry name" value="Glutaredoxin"/>
    <property type="match status" value="1"/>
</dbReference>
<keyword evidence="9" id="KW-1185">Reference proteome</keyword>
<dbReference type="PANTHER" id="PTHR11592">
    <property type="entry name" value="GLUTATHIONE PEROXIDASE"/>
    <property type="match status" value="1"/>
</dbReference>
<dbReference type="PROSITE" id="PS51355">
    <property type="entry name" value="GLUTATHIONE_PEROXID_3"/>
    <property type="match status" value="1"/>
</dbReference>
<dbReference type="OrthoDB" id="9785502at2"/>
<comment type="caution">
    <text evidence="8">The sequence shown here is derived from an EMBL/GenBank/DDBJ whole genome shotgun (WGS) entry which is preliminary data.</text>
</comment>
<comment type="similarity">
    <text evidence="1 5">Belongs to the glutathione peroxidase family.</text>
</comment>
<feature type="active site" evidence="4">
    <location>
        <position position="57"/>
    </location>
</feature>
<dbReference type="SUPFAM" id="SSF52833">
    <property type="entry name" value="Thioredoxin-like"/>
    <property type="match status" value="1"/>
</dbReference>
<dbReference type="PIRSF" id="PIRSF000303">
    <property type="entry name" value="Glutathion_perox"/>
    <property type="match status" value="1"/>
</dbReference>
<dbReference type="InterPro" id="IPR036249">
    <property type="entry name" value="Thioredoxin-like_sf"/>
</dbReference>
<name>A0A316GHD6_9RHOB</name>
<dbReference type="PANTHER" id="PTHR11592:SF78">
    <property type="entry name" value="GLUTATHIONE PEROXIDASE"/>
    <property type="match status" value="1"/>
</dbReference>
<evidence type="ECO:0000259" key="7">
    <source>
        <dbReference type="PROSITE" id="PS51352"/>
    </source>
</evidence>
<evidence type="ECO:0000256" key="1">
    <source>
        <dbReference type="ARBA" id="ARBA00006926"/>
    </source>
</evidence>